<gene>
    <name evidence="2" type="ORF">AAP_02791</name>
</gene>
<feature type="region of interest" description="Disordered" evidence="1">
    <location>
        <begin position="1106"/>
        <end position="1315"/>
    </location>
</feature>
<sequence length="2069" mass="222869">MTLPPSPSRHKPPLHQNQADDDDHHHLLNHHHDITSATDLSRDTERTHYTLPSDGQPVTISTLLRNRGNSPDHGSTSSIAIANDNNHKAAAGAAAATPAAAGAVGAGAAAAGGHRHSLTPSAASPGSGPHHENKLKKSHTSLLIEYFESSKRGPNGTSSRPTVRVSPSRGGTLTASTNASGSAMGMGVGSSSKPLSSSAGNNRPATASRQQSQQSRYPIHRAPVRQSDSRTSSTATSSSEEIIDPIAAREGKRAAVTSSASYQPGSGSTRPGTGYAGASSILQGGSGGGGGGGGIGGGGGTGGGSSALGSNSGASTSANPPPKFQYRYPQTRRNSQIRQSSHGRSQSHSQSRAQQHGKGYARYDEPSYTDDDRRASTDLDDPRFSAPTPSDLSSMPSDSLLNGEHEDFMSGNGKRREKMDERAYTYSDDSTSSSDPDDHDESDIIPGEDESITVSGGGDPNNRLTGGLAGRVIQGATEKVNRERREKRHQSPWRKRGADPSPQVPLGGIASLSSAVSSTYPNAQSLPTTSATSSNQTNLHPNNHNIHHNSANPAAAAAGASGQNYISLDAVEDVIRRLILPELAELKNNQRVQANRGLFEQKIAQSTRLSGVSESVKEEALRKLLAKHRSAPDVILSTKLPPERQREVSGGSTVKAGQHNNTGPAATAGKPAGTNDDDDGQPSSKTGMGLDGSVQVPRIVVPQSESPTPYDDEDEQLGQQSRRWRRRKNDHRSHSAVGQGSDGEENQRKKENDADPEKKKTKGREEIRPVSRVKSRFSVRSESSFDSMISGKSEVSNVSRRKSKSLREAENKGLVSSVVKNFNRGGPAGETIDEGDSKHLAPDGTRTELVFRRAGVPDMPFKSAIGSDITRSSIRSHDSEDENEDEDEEDSYDDDEEEDDDDEDLERRREEARQGKRPAFQFQHHPPSPSSPTSRPRSQSPIKRKPLPSAELATTTPRNISDQSNSTLAPGLSSHLDSSRLTTAFTDASTSHLPSATTSEFPSTLAPASSRNIDSILGLGTATGSGSQDVHPPTIFTGLTSDESNLSSHRPSFRSIDDEIHDATGRHVEHTNAKKSAAVVHPPIIGVESAVASLVSSGNAHQATTAGSALSGITQPPTTTGPSSQPSSSLLVSKRSEFKPIGLGSPLKEEMQASSPSRGGSRGGDRAQEEGNAKGGEKSRPSTSSSSSTSDNGDKEETGIATELDIGDFGAELQREAELDQGRSRSRNPSAGSHSSSERSYEDDEAPVDDSDMLGLRETNSSPYPFTRPPKQFESPTQSVSSLRDITPSHPLNHGKGSPMPDLNSRHNQATVEDADEVETNPSIIHGPTSNLAASPGQFETPREALLPEPLVPGGGSGSLRYNPEYMHSQEDYGHVLREETMPSPRDTSERAVNRPGAATNSGVSAALATAALVAGLDPDKMGHGGIGFERSLIGSQGTDGSFPDGYNDQSQNYSSTSESTNPMYESAGRTFETIENKDIMALMQHLTVRDAQRNARDTEILFTLVRSAADMRNSFEEMKRYIAQQDEMIMENNDRQHQITQRAITGPRPLPAGFTKKTTATLIAEEEENRSKKRNVFKRAMKGLSGKNSNELTKIEDMLYHLLIEVEQLRQAQQAGGQVQQQPVVPSGALADTTHMPPAQVDMPPRMSLEDSRHTRHPSDTTTDGEMVPIRLVRSHDYSYFQPQDQRSRPFPQQPYIPADPGLIIDRGLESHQPHRVSPIVEADERSCKTTDRGDTPLTPEEERYIDKTRIVDENSLLNKNRAPTGLIPSPRMSYSDMNDPSNGNNQASHKSTAEDAKDDEQPEKKRIGFFKKFKKGFARKDRNQPEPSSASSEESEPQGTDGDRMEPRGFLDPQETHKQGQDRPPSPLIPSEISGLSAVSEAPRYRVHRDDADLLHPKPRPYATEHHKNQLESEAQHFIVQSPRLDDWASISTATGMSHRKDSGASQFNYHRRNLSDPMSPASDVNSVVSRSQSQSRRAQRVRERDDGPLVPERTNGGYSSYGSTARSNAYQSPSSLSAGRLSPNPGPSGQRKLTGPRPLTSTSAKSSNYQPNRRWSRSPVSAAEEY</sequence>
<feature type="compositionally biased region" description="Low complexity" evidence="1">
    <location>
        <begin position="336"/>
        <end position="356"/>
    </location>
</feature>
<feature type="compositionally biased region" description="Low complexity" evidence="1">
    <location>
        <begin position="229"/>
        <end position="239"/>
    </location>
</feature>
<feature type="compositionally biased region" description="Low complexity" evidence="1">
    <location>
        <begin position="389"/>
        <end position="401"/>
    </location>
</feature>
<feature type="compositionally biased region" description="Polar residues" evidence="1">
    <location>
        <begin position="1999"/>
        <end position="2020"/>
    </location>
</feature>
<feature type="compositionally biased region" description="Basic and acidic residues" evidence="1">
    <location>
        <begin position="361"/>
        <end position="383"/>
    </location>
</feature>
<name>A0A166NVG1_9EURO</name>
<feature type="compositionally biased region" description="Low complexity" evidence="1">
    <location>
        <begin position="778"/>
        <end position="787"/>
    </location>
</feature>
<feature type="compositionally biased region" description="Basic and acidic residues" evidence="1">
    <location>
        <begin position="1649"/>
        <end position="1660"/>
    </location>
</feature>
<dbReference type="VEuPathDB" id="FungiDB:AAP_02791"/>
<feature type="compositionally biased region" description="Basic and acidic residues" evidence="1">
    <location>
        <begin position="905"/>
        <end position="914"/>
    </location>
</feature>
<feature type="compositionally biased region" description="Basic and acidic residues" evidence="1">
    <location>
        <begin position="1163"/>
        <end position="1180"/>
    </location>
</feature>
<feature type="compositionally biased region" description="Basic and acidic residues" evidence="1">
    <location>
        <begin position="835"/>
        <end position="851"/>
    </location>
</feature>
<dbReference type="OrthoDB" id="5382102at2759"/>
<dbReference type="Proteomes" id="UP000242877">
    <property type="component" value="Unassembled WGS sequence"/>
</dbReference>
<feature type="compositionally biased region" description="Low complexity" evidence="1">
    <location>
        <begin position="157"/>
        <end position="169"/>
    </location>
</feature>
<feature type="compositionally biased region" description="Basic and acidic residues" evidence="1">
    <location>
        <begin position="1843"/>
        <end position="1863"/>
    </location>
</feature>
<feature type="compositionally biased region" description="Polar residues" evidence="1">
    <location>
        <begin position="1448"/>
        <end position="1464"/>
    </location>
</feature>
<feature type="compositionally biased region" description="Polar residues" evidence="1">
    <location>
        <begin position="2042"/>
        <end position="2056"/>
    </location>
</feature>
<dbReference type="PANTHER" id="PTHR42105">
    <property type="entry name" value="DIM2-ASSOCIATED PROTEIN 1"/>
    <property type="match status" value="1"/>
</dbReference>
<feature type="compositionally biased region" description="Polar residues" evidence="1">
    <location>
        <begin position="952"/>
        <end position="968"/>
    </location>
</feature>
<feature type="region of interest" description="Disordered" evidence="1">
    <location>
        <begin position="1757"/>
        <end position="1918"/>
    </location>
</feature>
<feature type="compositionally biased region" description="Low complexity" evidence="1">
    <location>
        <begin position="538"/>
        <end position="550"/>
    </location>
</feature>
<feature type="compositionally biased region" description="Basic residues" evidence="1">
    <location>
        <begin position="1809"/>
        <end position="1819"/>
    </location>
</feature>
<feature type="compositionally biased region" description="Polar residues" evidence="1">
    <location>
        <begin position="56"/>
        <end position="80"/>
    </location>
</feature>
<feature type="region of interest" description="Disordered" evidence="1">
    <location>
        <begin position="1938"/>
        <end position="2069"/>
    </location>
</feature>
<evidence type="ECO:0000313" key="2">
    <source>
        <dbReference type="EMBL" id="KZZ92710.1"/>
    </source>
</evidence>
<feature type="compositionally biased region" description="Acidic residues" evidence="1">
    <location>
        <begin position="879"/>
        <end position="904"/>
    </location>
</feature>
<accession>A0A166NVG1</accession>
<feature type="compositionally biased region" description="Low complexity" evidence="1">
    <location>
        <begin position="307"/>
        <end position="318"/>
    </location>
</feature>
<feature type="compositionally biased region" description="Polar residues" evidence="1">
    <location>
        <begin position="511"/>
        <end position="537"/>
    </location>
</feature>
<feature type="compositionally biased region" description="Gly residues" evidence="1">
    <location>
        <begin position="284"/>
        <end position="306"/>
    </location>
</feature>
<feature type="region of interest" description="Disordered" evidence="1">
    <location>
        <begin position="1629"/>
        <end position="1665"/>
    </location>
</feature>
<feature type="compositionally biased region" description="Acidic residues" evidence="1">
    <location>
        <begin position="435"/>
        <end position="451"/>
    </location>
</feature>
<feature type="compositionally biased region" description="Basic and acidic residues" evidence="1">
    <location>
        <begin position="1724"/>
        <end position="1741"/>
    </location>
</feature>
<feature type="compositionally biased region" description="Polar residues" evidence="1">
    <location>
        <begin position="256"/>
        <end position="271"/>
    </location>
</feature>
<feature type="compositionally biased region" description="Basic residues" evidence="1">
    <location>
        <begin position="485"/>
        <end position="495"/>
    </location>
</feature>
<feature type="region of interest" description="Disordered" evidence="1">
    <location>
        <begin position="1717"/>
        <end position="1741"/>
    </location>
</feature>
<evidence type="ECO:0000256" key="1">
    <source>
        <dbReference type="SAM" id="MobiDB-lite"/>
    </source>
</evidence>
<feature type="compositionally biased region" description="Low complexity" evidence="1">
    <location>
        <begin position="662"/>
        <end position="674"/>
    </location>
</feature>
<keyword evidence="3" id="KW-1185">Reference proteome</keyword>
<feature type="compositionally biased region" description="Basic and acidic residues" evidence="1">
    <location>
        <begin position="1213"/>
        <end position="1223"/>
    </location>
</feature>
<dbReference type="PANTHER" id="PTHR42105:SF1">
    <property type="entry name" value="TRANSALDOLASE"/>
    <property type="match status" value="1"/>
</dbReference>
<feature type="compositionally biased region" description="Polar residues" evidence="1">
    <location>
        <begin position="1777"/>
        <end position="1792"/>
    </location>
</feature>
<dbReference type="EMBL" id="AZGZ01000010">
    <property type="protein sequence ID" value="KZZ92710.1"/>
    <property type="molecule type" value="Genomic_DNA"/>
</dbReference>
<feature type="compositionally biased region" description="Low complexity" evidence="1">
    <location>
        <begin position="1111"/>
        <end position="1129"/>
    </location>
</feature>
<feature type="region of interest" description="Disordered" evidence="1">
    <location>
        <begin position="1"/>
        <end position="26"/>
    </location>
</feature>
<feature type="compositionally biased region" description="Polar residues" evidence="1">
    <location>
        <begin position="1274"/>
        <end position="1284"/>
    </location>
</feature>
<feature type="compositionally biased region" description="Basic residues" evidence="1">
    <location>
        <begin position="722"/>
        <end position="731"/>
    </location>
</feature>
<feature type="region of interest" description="Disordered" evidence="1">
    <location>
        <begin position="1433"/>
        <end position="1465"/>
    </location>
</feature>
<feature type="region of interest" description="Disordered" evidence="1">
    <location>
        <begin position="148"/>
        <end position="550"/>
    </location>
</feature>
<feature type="region of interest" description="Disordered" evidence="1">
    <location>
        <begin position="111"/>
        <end position="135"/>
    </location>
</feature>
<proteinExistence type="predicted"/>
<feature type="compositionally biased region" description="Low complexity" evidence="1">
    <location>
        <begin position="1965"/>
        <end position="1979"/>
    </location>
</feature>
<feature type="region of interest" description="Disordered" evidence="1">
    <location>
        <begin position="635"/>
        <end position="975"/>
    </location>
</feature>
<protein>
    <submittedName>
        <fullName evidence="2">Uncharacterized protein</fullName>
    </submittedName>
</protein>
<feature type="compositionally biased region" description="Acidic residues" evidence="1">
    <location>
        <begin position="1241"/>
        <end position="1252"/>
    </location>
</feature>
<reference evidence="2 3" key="1">
    <citation type="journal article" date="2016" name="Genome Biol. Evol.">
        <title>Divergent and convergent evolution of fungal pathogenicity.</title>
        <authorList>
            <person name="Shang Y."/>
            <person name="Xiao G."/>
            <person name="Zheng P."/>
            <person name="Cen K."/>
            <person name="Zhan S."/>
            <person name="Wang C."/>
        </authorList>
    </citation>
    <scope>NUCLEOTIDE SEQUENCE [LARGE SCALE GENOMIC DNA]</scope>
    <source>
        <strain evidence="2 3">ARSEF 7405</strain>
    </source>
</reference>
<feature type="compositionally biased region" description="Low complexity" evidence="1">
    <location>
        <begin position="179"/>
        <end position="198"/>
    </location>
</feature>
<organism evidence="2 3">
    <name type="scientific">Ascosphaera apis ARSEF 7405</name>
    <dbReference type="NCBI Taxonomy" id="392613"/>
    <lineage>
        <taxon>Eukaryota</taxon>
        <taxon>Fungi</taxon>
        <taxon>Dikarya</taxon>
        <taxon>Ascomycota</taxon>
        <taxon>Pezizomycotina</taxon>
        <taxon>Eurotiomycetes</taxon>
        <taxon>Eurotiomycetidae</taxon>
        <taxon>Onygenales</taxon>
        <taxon>Ascosphaeraceae</taxon>
        <taxon>Ascosphaera</taxon>
    </lineage>
</organism>
<comment type="caution">
    <text evidence="2">The sequence shown here is derived from an EMBL/GenBank/DDBJ whole genome shotgun (WGS) entry which is preliminary data.</text>
</comment>
<feature type="compositionally biased region" description="Basic and acidic residues" evidence="1">
    <location>
        <begin position="745"/>
        <end position="769"/>
    </location>
</feature>
<evidence type="ECO:0000313" key="3">
    <source>
        <dbReference type="Proteomes" id="UP000242877"/>
    </source>
</evidence>
<feature type="compositionally biased region" description="Basic and acidic residues" evidence="1">
    <location>
        <begin position="1905"/>
        <end position="1917"/>
    </location>
</feature>
<feature type="region of interest" description="Disordered" evidence="1">
    <location>
        <begin position="48"/>
        <end position="80"/>
    </location>
</feature>
<feature type="compositionally biased region" description="Low complexity" evidence="1">
    <location>
        <begin position="931"/>
        <end position="941"/>
    </location>
</feature>